<dbReference type="PROSITE" id="PS00545">
    <property type="entry name" value="ALDOSE_1_EPIMERASE"/>
    <property type="match status" value="1"/>
</dbReference>
<proteinExistence type="inferred from homology"/>
<keyword evidence="10" id="KW-1185">Reference proteome</keyword>
<evidence type="ECO:0000256" key="4">
    <source>
        <dbReference type="ARBA" id="ARBA00013185"/>
    </source>
</evidence>
<dbReference type="InterPro" id="IPR011013">
    <property type="entry name" value="Gal_mutarotase_sf_dom"/>
</dbReference>
<dbReference type="CDD" id="cd09019">
    <property type="entry name" value="galactose_mutarotase_like"/>
    <property type="match status" value="1"/>
</dbReference>
<dbReference type="PANTHER" id="PTHR10091">
    <property type="entry name" value="ALDOSE-1-EPIMERASE"/>
    <property type="match status" value="1"/>
</dbReference>
<organism evidence="9 10">
    <name type="scientific">Faecalicatena acetigenes</name>
    <dbReference type="NCBI Taxonomy" id="2981790"/>
    <lineage>
        <taxon>Bacteria</taxon>
        <taxon>Bacillati</taxon>
        <taxon>Bacillota</taxon>
        <taxon>Clostridia</taxon>
        <taxon>Lachnospirales</taxon>
        <taxon>Lachnospiraceae</taxon>
        <taxon>Faecalicatena</taxon>
    </lineage>
</organism>
<evidence type="ECO:0000256" key="3">
    <source>
        <dbReference type="ARBA" id="ARBA00006206"/>
    </source>
</evidence>
<dbReference type="SUPFAM" id="SSF74650">
    <property type="entry name" value="Galactose mutarotase-like"/>
    <property type="match status" value="1"/>
</dbReference>
<keyword evidence="7 8" id="KW-0119">Carbohydrate metabolism</keyword>
<dbReference type="InterPro" id="IPR008183">
    <property type="entry name" value="Aldose_1/G6P_1-epimerase"/>
</dbReference>
<dbReference type="Gene3D" id="2.70.98.10">
    <property type="match status" value="1"/>
</dbReference>
<dbReference type="Proteomes" id="UP001652394">
    <property type="component" value="Unassembled WGS sequence"/>
</dbReference>
<evidence type="ECO:0000313" key="10">
    <source>
        <dbReference type="Proteomes" id="UP001652394"/>
    </source>
</evidence>
<evidence type="ECO:0000256" key="5">
    <source>
        <dbReference type="ARBA" id="ARBA00014165"/>
    </source>
</evidence>
<dbReference type="EC" id="5.1.3.3" evidence="4 8"/>
<evidence type="ECO:0000256" key="8">
    <source>
        <dbReference type="PIRNR" id="PIRNR005096"/>
    </source>
</evidence>
<evidence type="ECO:0000256" key="6">
    <source>
        <dbReference type="ARBA" id="ARBA00023235"/>
    </source>
</evidence>
<protein>
    <recommendedName>
        <fullName evidence="5 8">Aldose 1-epimerase</fullName>
        <ecNumber evidence="4 8">5.1.3.3</ecNumber>
    </recommendedName>
</protein>
<name>A0ABT2T7U7_9FIRM</name>
<dbReference type="EMBL" id="JAOQJX010000001">
    <property type="protein sequence ID" value="MCU6746320.1"/>
    <property type="molecule type" value="Genomic_DNA"/>
</dbReference>
<evidence type="ECO:0000256" key="2">
    <source>
        <dbReference type="ARBA" id="ARBA00005028"/>
    </source>
</evidence>
<dbReference type="InterPro" id="IPR015443">
    <property type="entry name" value="Aldose_1-epimerase"/>
</dbReference>
<dbReference type="InterPro" id="IPR018052">
    <property type="entry name" value="Ald1_epimerase_CS"/>
</dbReference>
<keyword evidence="6 8" id="KW-0413">Isomerase</keyword>
<dbReference type="PIRSF" id="PIRSF005096">
    <property type="entry name" value="GALM"/>
    <property type="match status" value="1"/>
</dbReference>
<comment type="similarity">
    <text evidence="3 8">Belongs to the aldose epimerase family.</text>
</comment>
<dbReference type="Pfam" id="PF01263">
    <property type="entry name" value="Aldose_epim"/>
    <property type="match status" value="1"/>
</dbReference>
<dbReference type="PANTHER" id="PTHR10091:SF0">
    <property type="entry name" value="GALACTOSE MUTAROTASE"/>
    <property type="match status" value="1"/>
</dbReference>
<evidence type="ECO:0000313" key="9">
    <source>
        <dbReference type="EMBL" id="MCU6746320.1"/>
    </source>
</evidence>
<comment type="catalytic activity">
    <reaction evidence="1 8">
        <text>alpha-D-glucose = beta-D-glucose</text>
        <dbReference type="Rhea" id="RHEA:10264"/>
        <dbReference type="ChEBI" id="CHEBI:15903"/>
        <dbReference type="ChEBI" id="CHEBI:17925"/>
        <dbReference type="EC" id="5.1.3.3"/>
    </reaction>
</comment>
<comment type="pathway">
    <text evidence="2 8">Carbohydrate metabolism; hexose metabolism.</text>
</comment>
<dbReference type="RefSeq" id="WP_059068955.1">
    <property type="nucleotide sequence ID" value="NZ_JAOQJX010000001.1"/>
</dbReference>
<gene>
    <name evidence="9" type="ORF">OCV51_01380</name>
</gene>
<evidence type="ECO:0000256" key="7">
    <source>
        <dbReference type="ARBA" id="ARBA00023277"/>
    </source>
</evidence>
<dbReference type="InterPro" id="IPR014718">
    <property type="entry name" value="GH-type_carb-bd"/>
</dbReference>
<accession>A0ABT2T7U7</accession>
<comment type="caution">
    <text evidence="9">The sequence shown here is derived from an EMBL/GenBank/DDBJ whole genome shotgun (WGS) entry which is preliminary data.</text>
</comment>
<dbReference type="NCBIfam" id="NF008277">
    <property type="entry name" value="PRK11055.1"/>
    <property type="match status" value="1"/>
</dbReference>
<reference evidence="9 10" key="1">
    <citation type="journal article" date="2021" name="ISME Commun">
        <title>Automated analysis of genomic sequences facilitates high-throughput and comprehensive description of bacteria.</title>
        <authorList>
            <person name="Hitch T.C.A."/>
        </authorList>
    </citation>
    <scope>NUCLEOTIDE SEQUENCE [LARGE SCALE GENOMIC DNA]</scope>
    <source>
        <strain evidence="9 10">H2_18</strain>
    </source>
</reference>
<dbReference type="InterPro" id="IPR047215">
    <property type="entry name" value="Galactose_mutarotase-like"/>
</dbReference>
<sequence>MERKNVGTKREFGWTKEGRTVSLYVLQNKNGTAAEITDLGASLVRLWVRDKEGKRTDVVLGYDTPEGYKKGTCFFGAIVGRNANRIAGAQFELNKMAYTLADNDNGNNLHSGTDFYNTRIWETEEYTDSYVRFKLHSPDGDQGFPGNADIYVTYRLDERDTLDIRYEASADKDSLFNLTNHSYFNLDGHDSGSVLGHTLQLEADCFTPGNAYAIPTGEILSAEGTPMDFRNGAKIGARIEEEYEPLHFGNGYDHNWVLKNQGKFEKAAELRGEKSGIVMETYTDRPGIQIYTANYVENEKGKNGAVYGKRSAVCLETQCWPDAVHHENFPSPVCRAGEKYDTHTAFRFSTDKDS</sequence>
<evidence type="ECO:0000256" key="1">
    <source>
        <dbReference type="ARBA" id="ARBA00001614"/>
    </source>
</evidence>